<dbReference type="SUPFAM" id="SSF110849">
    <property type="entry name" value="ParB/Sulfiredoxin"/>
    <property type="match status" value="1"/>
</dbReference>
<reference evidence="2 3" key="1">
    <citation type="journal article" date="2019" name="Emerg. Microbes Infect.">
        <title>Comprehensive subspecies identification of 175 nontuberculous mycobacteria species based on 7547 genomic profiles.</title>
        <authorList>
            <person name="Matsumoto Y."/>
            <person name="Kinjo T."/>
            <person name="Motooka D."/>
            <person name="Nabeya D."/>
            <person name="Jung N."/>
            <person name="Uechi K."/>
            <person name="Horii T."/>
            <person name="Iida T."/>
            <person name="Fujita J."/>
            <person name="Nakamura S."/>
        </authorList>
    </citation>
    <scope>NUCLEOTIDE SEQUENCE [LARGE SCALE GENOMIC DNA]</scope>
    <source>
        <strain evidence="2 3">JCM 30996</strain>
    </source>
</reference>
<evidence type="ECO:0008006" key="4">
    <source>
        <dbReference type="Google" id="ProtNLM"/>
    </source>
</evidence>
<evidence type="ECO:0000256" key="1">
    <source>
        <dbReference type="SAM" id="MobiDB-lite"/>
    </source>
</evidence>
<dbReference type="RefSeq" id="WP_308206985.1">
    <property type="nucleotide sequence ID" value="NZ_BLLB01000001.1"/>
</dbReference>
<dbReference type="SUPFAM" id="SSF109709">
    <property type="entry name" value="KorB DNA-binding domain-like"/>
    <property type="match status" value="1"/>
</dbReference>
<dbReference type="InterPro" id="IPR036086">
    <property type="entry name" value="ParB/Sulfiredoxin_sf"/>
</dbReference>
<dbReference type="PANTHER" id="PTHR33375">
    <property type="entry name" value="CHROMOSOME-PARTITIONING PROTEIN PARB-RELATED"/>
    <property type="match status" value="1"/>
</dbReference>
<comment type="caution">
    <text evidence="2">The sequence shown here is derived from an EMBL/GenBank/DDBJ whole genome shotgun (WGS) entry which is preliminary data.</text>
</comment>
<evidence type="ECO:0000313" key="3">
    <source>
        <dbReference type="Proteomes" id="UP000465304"/>
    </source>
</evidence>
<dbReference type="PANTHER" id="PTHR33375:SF1">
    <property type="entry name" value="CHROMOSOME-PARTITIONING PROTEIN PARB-RELATED"/>
    <property type="match status" value="1"/>
</dbReference>
<evidence type="ECO:0000313" key="2">
    <source>
        <dbReference type="EMBL" id="GFG99678.1"/>
    </source>
</evidence>
<protein>
    <recommendedName>
        <fullName evidence="4">Nuclease</fullName>
    </recommendedName>
</protein>
<dbReference type="EMBL" id="BLLB01000001">
    <property type="protein sequence ID" value="GFG99678.1"/>
    <property type="molecule type" value="Genomic_DNA"/>
</dbReference>
<name>A0A7I9ZFQ9_9MYCO</name>
<keyword evidence="3" id="KW-1185">Reference proteome</keyword>
<dbReference type="GO" id="GO:0005694">
    <property type="term" value="C:chromosome"/>
    <property type="evidence" value="ECO:0007669"/>
    <property type="project" value="TreeGrafter"/>
</dbReference>
<dbReference type="AlphaFoldDB" id="A0A7I9ZFQ9"/>
<feature type="region of interest" description="Disordered" evidence="1">
    <location>
        <begin position="294"/>
        <end position="316"/>
    </location>
</feature>
<accession>A0A7I9ZFQ9</accession>
<gene>
    <name evidence="2" type="ORF">MHIP_01620</name>
</gene>
<dbReference type="GO" id="GO:0007059">
    <property type="term" value="P:chromosome segregation"/>
    <property type="evidence" value="ECO:0007669"/>
    <property type="project" value="TreeGrafter"/>
</dbReference>
<sequence>MRGHDGVVRVRAGQRRTLAAREAGLTSVPVYVRPAGATDDKAQVVERVSEQIVENDRRRELTEAQRARGIQQMLDAGASVTKVAKKLSIGRDTVKSVATAAGSQAAMEALDAGQLSLSEAAVLSEFDDDPDAIMRLLEVAGTNRFEHRVAEIRQDRAAQQAYQEAAASYTEQGYTVVEDFPAYGDTTCVELRYLRTPEGEAATDEHVTDPAHWAVCLTEVEGYVDTETGEPVDAHDIDWHARFSATVAEGKRDPSSVTEVVVWEADWLCTDYAAAGLVLCETLAKRVEALAREDSDHHADDSSDQDAETREAAAAEAARRERRKVIALNKLGEAAQQVRRQFITDKILARKTAPKGAAMFVASCLTRDVRLIEEHHGGQISAEMLGASDSTAVTKMVAELPATGDGRAQVITLALVLGALEARTGKDAWRGSGWGHYVGAAELLRFLADNGYPLADIERVILGEQTVDALYDSLTEQSEPAEDD</sequence>
<dbReference type="Proteomes" id="UP000465304">
    <property type="component" value="Unassembled WGS sequence"/>
</dbReference>
<dbReference type="InterPro" id="IPR050336">
    <property type="entry name" value="Chromosome_partition/occlusion"/>
</dbReference>
<proteinExistence type="predicted"/>
<dbReference type="Gene3D" id="1.10.10.2830">
    <property type="match status" value="1"/>
</dbReference>
<organism evidence="2 3">
    <name type="scientific">Mycolicibacterium hippocampi</name>
    <dbReference type="NCBI Taxonomy" id="659824"/>
    <lineage>
        <taxon>Bacteria</taxon>
        <taxon>Bacillati</taxon>
        <taxon>Actinomycetota</taxon>
        <taxon>Actinomycetes</taxon>
        <taxon>Mycobacteriales</taxon>
        <taxon>Mycobacteriaceae</taxon>
        <taxon>Mycolicibacterium</taxon>
    </lineage>
</organism>